<comment type="caution">
    <text evidence="1">The sequence shown here is derived from an EMBL/GenBank/DDBJ whole genome shotgun (WGS) entry which is preliminary data.</text>
</comment>
<proteinExistence type="predicted"/>
<protein>
    <submittedName>
        <fullName evidence="1">Uncharacterized protein</fullName>
    </submittedName>
</protein>
<dbReference type="EMBL" id="RRYP01005051">
    <property type="protein sequence ID" value="TNV82360.1"/>
    <property type="molecule type" value="Genomic_DNA"/>
</dbReference>
<sequence length="302" mass="34768">MESTVNTQSIEKPLDQAGDSELHQLHIDIPSQNLIEAQDPYLQQSKSYSFSLRGNAIFGANLSVSQLHILKLIIKNKEGSGKDQQHINLLESKGLLLQKIKLLINQISSIDQPTNQVASLDTLNLEKLVFESLYFSIFEKRPIIDKNNIDKQILIKLVGLIAAIDGGAEFILHYSNSEIIDDYKVQIHVIFDRIQQIYEEKFSKQTTELLRLVNVSSKSRYYEGYSFKQLTNLIFPFMSFYGEQLDLTQEENRKLLAYLAKLEQMGNCIIEYSLLTSIFEKSKLNQFHQHNGELRLAFMLFK</sequence>
<accession>A0A8J8NXZ6</accession>
<dbReference type="Proteomes" id="UP000785679">
    <property type="component" value="Unassembled WGS sequence"/>
</dbReference>
<gene>
    <name evidence="1" type="ORF">FGO68_gene3790</name>
</gene>
<keyword evidence="2" id="KW-1185">Reference proteome</keyword>
<evidence type="ECO:0000313" key="2">
    <source>
        <dbReference type="Proteomes" id="UP000785679"/>
    </source>
</evidence>
<reference evidence="1" key="1">
    <citation type="submission" date="2019-06" db="EMBL/GenBank/DDBJ databases">
        <authorList>
            <person name="Zheng W."/>
        </authorList>
    </citation>
    <scope>NUCLEOTIDE SEQUENCE</scope>
    <source>
        <strain evidence="1">QDHG01</strain>
    </source>
</reference>
<organism evidence="1 2">
    <name type="scientific">Halteria grandinella</name>
    <dbReference type="NCBI Taxonomy" id="5974"/>
    <lineage>
        <taxon>Eukaryota</taxon>
        <taxon>Sar</taxon>
        <taxon>Alveolata</taxon>
        <taxon>Ciliophora</taxon>
        <taxon>Intramacronucleata</taxon>
        <taxon>Spirotrichea</taxon>
        <taxon>Stichotrichia</taxon>
        <taxon>Sporadotrichida</taxon>
        <taxon>Halteriidae</taxon>
        <taxon>Halteria</taxon>
    </lineage>
</organism>
<evidence type="ECO:0000313" key="1">
    <source>
        <dbReference type="EMBL" id="TNV82360.1"/>
    </source>
</evidence>
<name>A0A8J8NXZ6_HALGN</name>
<dbReference type="AlphaFoldDB" id="A0A8J8NXZ6"/>